<evidence type="ECO:0000256" key="1">
    <source>
        <dbReference type="SAM" id="SignalP"/>
    </source>
</evidence>
<sequence>MILSKISVYTVVLFFLANSAVAQDFKLPKIAAEDLEAAIYPLDSAAPAVFLYKVRETYFDYTEEDGWSIITDVRERIKILDKEGLDYATKKIPVFKRDSENELLDKVEGITYNLEKGKITKTKLDEDILYKKNINEHWDEFAFTMPAARVGSVIEWSYRLVSPFWKIDDLILQEDIPVAHYFSRIRNPEMFGFRIIKKGSFKIEPRSSVERRNLNFTYGGYGGYGTTTMRSNSANLSFPEIISEYEKEDIPALKTEPFVNNVNNYRYSVIYELVSTEFNEGNVKNYATDWAEVAKSIFKSKNFGKQLQDPHFLRSNADMLKQKYPDKNERMEQAFNLIKARMTWNGDYSKYTDKGLSRAYKDGTGNVAEVNLLLVALLRECGLEANPVLVSTRSNGIPSFPTLEGFNYVIAGLRVSGKNILMDATDKLSTPNVLPSRVYNWKGRMISAVGASQEVDLYDGLFADEYITLVAEIDEDGVLAGHVKKRYKGNEALNYRTKYNSVSKEEMIARTTEELAIDKITDFQVENVFSFNEPIVESFSFKSGKSLDRIGDNTYFSPMLFLRLNENPFKSTERNFPVNFIHPFSATKTVTIKIPENHKILSLPKSINIALPNKIGTFIYSVREQDGMVQAISRFFINEPNISSGDYFSLRKFYELRVEGENEKIVLKKG</sequence>
<gene>
    <name evidence="2" type="ORF">RM545_01685</name>
</gene>
<dbReference type="Gene3D" id="2.60.120.1130">
    <property type="match status" value="1"/>
</dbReference>
<evidence type="ECO:0008006" key="4">
    <source>
        <dbReference type="Google" id="ProtNLM"/>
    </source>
</evidence>
<name>A0ABU3CGG5_9FLAO</name>
<protein>
    <recommendedName>
        <fullName evidence="4">DUF3857 domain-containing protein</fullName>
    </recommendedName>
</protein>
<feature type="signal peptide" evidence="1">
    <location>
        <begin position="1"/>
        <end position="22"/>
    </location>
</feature>
<keyword evidence="1" id="KW-0732">Signal</keyword>
<accession>A0ABU3CGG5</accession>
<dbReference type="EMBL" id="JAVRHO010000002">
    <property type="protein sequence ID" value="MDT0645386.1"/>
    <property type="molecule type" value="Genomic_DNA"/>
</dbReference>
<proteinExistence type="predicted"/>
<feature type="chain" id="PRO_5045253261" description="DUF3857 domain-containing protein" evidence="1">
    <location>
        <begin position="23"/>
        <end position="670"/>
    </location>
</feature>
<dbReference type="Gene3D" id="3.10.620.30">
    <property type="match status" value="1"/>
</dbReference>
<keyword evidence="3" id="KW-1185">Reference proteome</keyword>
<reference evidence="2 3" key="1">
    <citation type="submission" date="2023-09" db="EMBL/GenBank/DDBJ databases">
        <authorList>
            <person name="Rey-Velasco X."/>
        </authorList>
    </citation>
    <scope>NUCLEOTIDE SEQUENCE [LARGE SCALE GENOMIC DNA]</scope>
    <source>
        <strain evidence="2 3">F260</strain>
    </source>
</reference>
<evidence type="ECO:0000313" key="3">
    <source>
        <dbReference type="Proteomes" id="UP001245285"/>
    </source>
</evidence>
<organism evidence="2 3">
    <name type="scientific">Autumnicola lenta</name>
    <dbReference type="NCBI Taxonomy" id="3075593"/>
    <lineage>
        <taxon>Bacteria</taxon>
        <taxon>Pseudomonadati</taxon>
        <taxon>Bacteroidota</taxon>
        <taxon>Flavobacteriia</taxon>
        <taxon>Flavobacteriales</taxon>
        <taxon>Flavobacteriaceae</taxon>
        <taxon>Autumnicola</taxon>
    </lineage>
</organism>
<dbReference type="Gene3D" id="2.60.40.3140">
    <property type="match status" value="1"/>
</dbReference>
<dbReference type="Proteomes" id="UP001245285">
    <property type="component" value="Unassembled WGS sequence"/>
</dbReference>
<dbReference type="RefSeq" id="WP_311493533.1">
    <property type="nucleotide sequence ID" value="NZ_JAVRHO010000002.1"/>
</dbReference>
<comment type="caution">
    <text evidence="2">The sequence shown here is derived from an EMBL/GenBank/DDBJ whole genome shotgun (WGS) entry which is preliminary data.</text>
</comment>
<evidence type="ECO:0000313" key="2">
    <source>
        <dbReference type="EMBL" id="MDT0645386.1"/>
    </source>
</evidence>